<keyword evidence="3" id="KW-1185">Reference proteome</keyword>
<dbReference type="AlphaFoldDB" id="A0A4Z2IMM5"/>
<feature type="compositionally biased region" description="Basic residues" evidence="1">
    <location>
        <begin position="1"/>
        <end position="10"/>
    </location>
</feature>
<comment type="caution">
    <text evidence="2">The sequence shown here is derived from an EMBL/GenBank/DDBJ whole genome shotgun (WGS) entry which is preliminary data.</text>
</comment>
<reference evidence="2 3" key="1">
    <citation type="submission" date="2019-03" db="EMBL/GenBank/DDBJ databases">
        <title>First draft genome of Liparis tanakae, snailfish: a comprehensive survey of snailfish specific genes.</title>
        <authorList>
            <person name="Kim W."/>
            <person name="Song I."/>
            <person name="Jeong J.-H."/>
            <person name="Kim D."/>
            <person name="Kim S."/>
            <person name="Ryu S."/>
            <person name="Song J.Y."/>
            <person name="Lee S.K."/>
        </authorList>
    </citation>
    <scope>NUCLEOTIDE SEQUENCE [LARGE SCALE GENOMIC DNA]</scope>
    <source>
        <tissue evidence="2">Muscle</tissue>
    </source>
</reference>
<dbReference type="EMBL" id="SRLO01000067">
    <property type="protein sequence ID" value="TNN79146.1"/>
    <property type="molecule type" value="Genomic_DNA"/>
</dbReference>
<sequence>MENAPKKPKKTMSDEAEKRKREADGARDRTRTVFRLIPGRKFREAAGCRHYAPEPDASLQACRVTEVTGRLDGGTACWDGSPALGIRRLGSPLAIGIQTYCSVCIENGAVEGDNAELVHDANELRQSSLRSAKETFSRRPEERERVVTRENVSLCVSVHNHLRLKARFHSRNLPACSLLMGLEQGHSTDLRGFTVAEGHMEAIHYI</sequence>
<feature type="region of interest" description="Disordered" evidence="1">
    <location>
        <begin position="1"/>
        <end position="30"/>
    </location>
</feature>
<evidence type="ECO:0000313" key="3">
    <source>
        <dbReference type="Proteomes" id="UP000314294"/>
    </source>
</evidence>
<evidence type="ECO:0000313" key="2">
    <source>
        <dbReference type="EMBL" id="TNN79146.1"/>
    </source>
</evidence>
<accession>A0A4Z2IMM5</accession>
<name>A0A4Z2IMM5_9TELE</name>
<gene>
    <name evidence="2" type="ORF">EYF80_010594</name>
</gene>
<protein>
    <submittedName>
        <fullName evidence="2">Uncharacterized protein</fullName>
    </submittedName>
</protein>
<evidence type="ECO:0000256" key="1">
    <source>
        <dbReference type="SAM" id="MobiDB-lite"/>
    </source>
</evidence>
<proteinExistence type="predicted"/>
<feature type="compositionally biased region" description="Basic and acidic residues" evidence="1">
    <location>
        <begin position="11"/>
        <end position="30"/>
    </location>
</feature>
<organism evidence="2 3">
    <name type="scientific">Liparis tanakae</name>
    <name type="common">Tanaka's snailfish</name>
    <dbReference type="NCBI Taxonomy" id="230148"/>
    <lineage>
        <taxon>Eukaryota</taxon>
        <taxon>Metazoa</taxon>
        <taxon>Chordata</taxon>
        <taxon>Craniata</taxon>
        <taxon>Vertebrata</taxon>
        <taxon>Euteleostomi</taxon>
        <taxon>Actinopterygii</taxon>
        <taxon>Neopterygii</taxon>
        <taxon>Teleostei</taxon>
        <taxon>Neoteleostei</taxon>
        <taxon>Acanthomorphata</taxon>
        <taxon>Eupercaria</taxon>
        <taxon>Perciformes</taxon>
        <taxon>Cottioidei</taxon>
        <taxon>Cottales</taxon>
        <taxon>Liparidae</taxon>
        <taxon>Liparis</taxon>
    </lineage>
</organism>
<dbReference type="Proteomes" id="UP000314294">
    <property type="component" value="Unassembled WGS sequence"/>
</dbReference>